<dbReference type="Proteomes" id="UP000789920">
    <property type="component" value="Unassembled WGS sequence"/>
</dbReference>
<proteinExistence type="predicted"/>
<keyword evidence="2" id="KW-1185">Reference proteome</keyword>
<reference evidence="1" key="1">
    <citation type="submission" date="2021-06" db="EMBL/GenBank/DDBJ databases">
        <authorList>
            <person name="Kallberg Y."/>
            <person name="Tangrot J."/>
            <person name="Rosling A."/>
        </authorList>
    </citation>
    <scope>NUCLEOTIDE SEQUENCE</scope>
    <source>
        <strain evidence="1">MA461A</strain>
    </source>
</reference>
<gene>
    <name evidence="1" type="ORF">RPERSI_LOCUS1913</name>
</gene>
<organism evidence="1 2">
    <name type="scientific">Racocetra persica</name>
    <dbReference type="NCBI Taxonomy" id="160502"/>
    <lineage>
        <taxon>Eukaryota</taxon>
        <taxon>Fungi</taxon>
        <taxon>Fungi incertae sedis</taxon>
        <taxon>Mucoromycota</taxon>
        <taxon>Glomeromycotina</taxon>
        <taxon>Glomeromycetes</taxon>
        <taxon>Diversisporales</taxon>
        <taxon>Gigasporaceae</taxon>
        <taxon>Racocetra</taxon>
    </lineage>
</organism>
<evidence type="ECO:0000313" key="1">
    <source>
        <dbReference type="EMBL" id="CAG8503125.1"/>
    </source>
</evidence>
<evidence type="ECO:0000313" key="2">
    <source>
        <dbReference type="Proteomes" id="UP000789920"/>
    </source>
</evidence>
<name>A0ACA9KZP7_9GLOM</name>
<sequence length="263" mass="29525">MSTSRQSLINSAVNFLKDPNVQSSPLQKRIAFLESKGLTSEEIEEALRKAKSDEITKNTEVAIPQHTQANNVPSSGQPVVMQPPPVPRMDWKDYFIAAVLVGELDRDKQLLTDQFTTASETLDTVKLDIQLVKKSIEEQSFKVREALERLDNMLKNLKDHEIKKEVELRNLKEDVDTIRDLIPKLLEKTKESQSQSLNDLQQELKSLKSLLANRRTLSNDVLPSSPTSTVTPTSPIVQSISSHPGITSDRQSRSATILSYYSS</sequence>
<dbReference type="EMBL" id="CAJVQC010001943">
    <property type="protein sequence ID" value="CAG8503125.1"/>
    <property type="molecule type" value="Genomic_DNA"/>
</dbReference>
<protein>
    <submittedName>
        <fullName evidence="1">17199_t:CDS:1</fullName>
    </submittedName>
</protein>
<comment type="caution">
    <text evidence="1">The sequence shown here is derived from an EMBL/GenBank/DDBJ whole genome shotgun (WGS) entry which is preliminary data.</text>
</comment>
<accession>A0ACA9KZP7</accession>